<accession>A0ABR6R3Y7</accession>
<dbReference type="Pfam" id="PF01638">
    <property type="entry name" value="HxlR"/>
    <property type="match status" value="1"/>
</dbReference>
<dbReference type="Gene3D" id="1.10.10.10">
    <property type="entry name" value="Winged helix-like DNA-binding domain superfamily/Winged helix DNA-binding domain"/>
    <property type="match status" value="1"/>
</dbReference>
<keyword evidence="1" id="KW-0805">Transcription regulation</keyword>
<dbReference type="Proteomes" id="UP000526625">
    <property type="component" value="Unassembled WGS sequence"/>
</dbReference>
<dbReference type="RefSeq" id="WP_376774000.1">
    <property type="nucleotide sequence ID" value="NZ_JACHBF010000013.1"/>
</dbReference>
<evidence type="ECO:0000256" key="2">
    <source>
        <dbReference type="ARBA" id="ARBA00023125"/>
    </source>
</evidence>
<dbReference type="GO" id="GO:0003677">
    <property type="term" value="F:DNA binding"/>
    <property type="evidence" value="ECO:0007669"/>
    <property type="project" value="UniProtKB-KW"/>
</dbReference>
<dbReference type="PROSITE" id="PS51118">
    <property type="entry name" value="HTH_HXLR"/>
    <property type="match status" value="1"/>
</dbReference>
<dbReference type="PANTHER" id="PTHR33204:SF29">
    <property type="entry name" value="TRANSCRIPTIONAL REGULATOR"/>
    <property type="match status" value="1"/>
</dbReference>
<keyword evidence="6" id="KW-1185">Reference proteome</keyword>
<dbReference type="SUPFAM" id="SSF46785">
    <property type="entry name" value="Winged helix' DNA-binding domain"/>
    <property type="match status" value="1"/>
</dbReference>
<proteinExistence type="predicted"/>
<evidence type="ECO:0000313" key="5">
    <source>
        <dbReference type="EMBL" id="MBB6493879.1"/>
    </source>
</evidence>
<dbReference type="EMBL" id="JACHBF010000013">
    <property type="protein sequence ID" value="MBB6493879.1"/>
    <property type="molecule type" value="Genomic_DNA"/>
</dbReference>
<name>A0ABR6R3Y7_RHITR</name>
<reference evidence="5 6" key="1">
    <citation type="submission" date="2020-08" db="EMBL/GenBank/DDBJ databases">
        <title>Genomic Encyclopedia of Type Strains, Phase IV (KMG-V): Genome sequencing to study the core and pangenomes of soil and plant-associated prokaryotes.</title>
        <authorList>
            <person name="Whitman W."/>
        </authorList>
    </citation>
    <scope>NUCLEOTIDE SEQUENCE [LARGE SCALE GENOMIC DNA]</scope>
    <source>
        <strain evidence="5 6">SEMIA 4059</strain>
    </source>
</reference>
<protein>
    <submittedName>
        <fullName evidence="5">DNA-binding HxlR family transcriptional regulator</fullName>
    </submittedName>
</protein>
<feature type="domain" description="HTH hxlR-type" evidence="4">
    <location>
        <begin position="1"/>
        <end position="67"/>
    </location>
</feature>
<dbReference type="InterPro" id="IPR036388">
    <property type="entry name" value="WH-like_DNA-bd_sf"/>
</dbReference>
<organism evidence="5 6">
    <name type="scientific">Rhizobium tropici</name>
    <dbReference type="NCBI Taxonomy" id="398"/>
    <lineage>
        <taxon>Bacteria</taxon>
        <taxon>Pseudomonadati</taxon>
        <taxon>Pseudomonadota</taxon>
        <taxon>Alphaproteobacteria</taxon>
        <taxon>Hyphomicrobiales</taxon>
        <taxon>Rhizobiaceae</taxon>
        <taxon>Rhizobium/Agrobacterium group</taxon>
        <taxon>Rhizobium</taxon>
    </lineage>
</organism>
<dbReference type="PANTHER" id="PTHR33204">
    <property type="entry name" value="TRANSCRIPTIONAL REGULATOR, MARR FAMILY"/>
    <property type="match status" value="1"/>
</dbReference>
<gene>
    <name evidence="5" type="ORF">GGD45_004313</name>
</gene>
<sequence length="69" mass="7959">MLDIPDISQKMLKQHLRELESDGLVHRRDYQEQPTRVEYSLSAAGRGLMPLIMAVRDFSRDYPEDPSVG</sequence>
<evidence type="ECO:0000259" key="4">
    <source>
        <dbReference type="PROSITE" id="PS51118"/>
    </source>
</evidence>
<keyword evidence="2 5" id="KW-0238">DNA-binding</keyword>
<dbReference type="InterPro" id="IPR036390">
    <property type="entry name" value="WH_DNA-bd_sf"/>
</dbReference>
<comment type="caution">
    <text evidence="5">The sequence shown here is derived from an EMBL/GenBank/DDBJ whole genome shotgun (WGS) entry which is preliminary data.</text>
</comment>
<evidence type="ECO:0000313" key="6">
    <source>
        <dbReference type="Proteomes" id="UP000526625"/>
    </source>
</evidence>
<evidence type="ECO:0000256" key="1">
    <source>
        <dbReference type="ARBA" id="ARBA00023015"/>
    </source>
</evidence>
<dbReference type="InterPro" id="IPR002577">
    <property type="entry name" value="HTH_HxlR"/>
</dbReference>
<evidence type="ECO:0000256" key="3">
    <source>
        <dbReference type="ARBA" id="ARBA00023163"/>
    </source>
</evidence>
<keyword evidence="3" id="KW-0804">Transcription</keyword>